<dbReference type="RefSeq" id="WP_342680146.1">
    <property type="nucleotide sequence ID" value="NZ_JBCGCU010000024.1"/>
</dbReference>
<evidence type="ECO:0000313" key="4">
    <source>
        <dbReference type="EMBL" id="MEM0516674.1"/>
    </source>
</evidence>
<comment type="caution">
    <text evidence="4">The sequence shown here is derived from an EMBL/GenBank/DDBJ whole genome shotgun (WGS) entry which is preliminary data.</text>
</comment>
<evidence type="ECO:0000259" key="3">
    <source>
        <dbReference type="PROSITE" id="PS51371"/>
    </source>
</evidence>
<dbReference type="InterPro" id="IPR000644">
    <property type="entry name" value="CBS_dom"/>
</dbReference>
<dbReference type="PROSITE" id="PS51371">
    <property type="entry name" value="CBS"/>
    <property type="match status" value="2"/>
</dbReference>
<evidence type="ECO:0000256" key="1">
    <source>
        <dbReference type="ARBA" id="ARBA00023122"/>
    </source>
</evidence>
<protein>
    <submittedName>
        <fullName evidence="4">CBS domain-containing protein</fullName>
    </submittedName>
</protein>
<name>A0ABU9MZM5_9GAMM</name>
<dbReference type="Proteomes" id="UP001447008">
    <property type="component" value="Unassembled WGS sequence"/>
</dbReference>
<dbReference type="InterPro" id="IPR051257">
    <property type="entry name" value="Diverse_CBS-Domain"/>
</dbReference>
<accession>A0ABU9MZM5</accession>
<organism evidence="4 5">
    <name type="scientific">Pseudoalteromonas qingdaonensis</name>
    <dbReference type="NCBI Taxonomy" id="3131913"/>
    <lineage>
        <taxon>Bacteria</taxon>
        <taxon>Pseudomonadati</taxon>
        <taxon>Pseudomonadota</taxon>
        <taxon>Gammaproteobacteria</taxon>
        <taxon>Alteromonadales</taxon>
        <taxon>Pseudoalteromonadaceae</taxon>
        <taxon>Pseudoalteromonas</taxon>
    </lineage>
</organism>
<dbReference type="SMART" id="SM00116">
    <property type="entry name" value="CBS"/>
    <property type="match status" value="2"/>
</dbReference>
<dbReference type="Gene3D" id="3.10.580.10">
    <property type="entry name" value="CBS-domain"/>
    <property type="match status" value="1"/>
</dbReference>
<dbReference type="CDD" id="cd04629">
    <property type="entry name" value="CBS_pair_bac"/>
    <property type="match status" value="1"/>
</dbReference>
<dbReference type="Pfam" id="PF00571">
    <property type="entry name" value="CBS"/>
    <property type="match status" value="2"/>
</dbReference>
<dbReference type="PANTHER" id="PTHR43080:SF2">
    <property type="entry name" value="CBS DOMAIN-CONTAINING PROTEIN"/>
    <property type="match status" value="1"/>
</dbReference>
<dbReference type="EMBL" id="JBCGCU010000024">
    <property type="protein sequence ID" value="MEM0516674.1"/>
    <property type="molecule type" value="Genomic_DNA"/>
</dbReference>
<keyword evidence="5" id="KW-1185">Reference proteome</keyword>
<dbReference type="SUPFAM" id="SSF54631">
    <property type="entry name" value="CBS-domain pair"/>
    <property type="match status" value="1"/>
</dbReference>
<gene>
    <name evidence="4" type="ORF">WCN91_14845</name>
</gene>
<dbReference type="InterPro" id="IPR044729">
    <property type="entry name" value="CBS_bac"/>
</dbReference>
<feature type="domain" description="CBS" evidence="3">
    <location>
        <begin position="10"/>
        <end position="66"/>
    </location>
</feature>
<proteinExistence type="predicted"/>
<reference evidence="4 5" key="1">
    <citation type="submission" date="2024-03" db="EMBL/GenBank/DDBJ databases">
        <title>Pseudoalteromonas qingdaonensis sp. nov., isolated from the intestines of marine benthic organisms.</title>
        <authorList>
            <person name="Lin X."/>
            <person name="Fang S."/>
            <person name="Hu X."/>
        </authorList>
    </citation>
    <scope>NUCLEOTIDE SEQUENCE [LARGE SCALE GENOMIC DNA]</scope>
    <source>
        <strain evidence="4 5">YIC-827</strain>
    </source>
</reference>
<sequence length="137" mass="15222">MFNIKVSDIIKRTFLSISPDLELTAAIDLLLKHQVIGAPVIDDSGKLLGYLSEQDCLAPLTTNSYFCNGRIQVREVMSQDVLTCQLDDSLLDLAARMRHHNLPKRYPVIDQGKVIGMAERSQVLQALSKSYRSCSAA</sequence>
<feature type="domain" description="CBS" evidence="3">
    <location>
        <begin position="77"/>
        <end position="133"/>
    </location>
</feature>
<dbReference type="InterPro" id="IPR046342">
    <property type="entry name" value="CBS_dom_sf"/>
</dbReference>
<keyword evidence="1 2" id="KW-0129">CBS domain</keyword>
<dbReference type="PANTHER" id="PTHR43080">
    <property type="entry name" value="CBS DOMAIN-CONTAINING PROTEIN CBSX3, MITOCHONDRIAL"/>
    <property type="match status" value="1"/>
</dbReference>
<evidence type="ECO:0000256" key="2">
    <source>
        <dbReference type="PROSITE-ProRule" id="PRU00703"/>
    </source>
</evidence>
<evidence type="ECO:0000313" key="5">
    <source>
        <dbReference type="Proteomes" id="UP001447008"/>
    </source>
</evidence>